<dbReference type="AlphaFoldDB" id="A0AAV4NS38"/>
<sequence>MIYNDSVFSLRFLNNSCSPLQHHQLSKSRLSKQQGAEINKQLGRSNSTRMTESNPHTGLLGYERSKAGRHRKWDIHGHSKTITI</sequence>
<accession>A0AAV4NS38</accession>
<name>A0AAV4NS38_CAEEX</name>
<comment type="caution">
    <text evidence="2">The sequence shown here is derived from an EMBL/GenBank/DDBJ whole genome shotgun (WGS) entry which is preliminary data.</text>
</comment>
<protein>
    <submittedName>
        <fullName evidence="2">Uncharacterized protein</fullName>
    </submittedName>
</protein>
<feature type="compositionally biased region" description="Polar residues" evidence="1">
    <location>
        <begin position="40"/>
        <end position="56"/>
    </location>
</feature>
<keyword evidence="3" id="KW-1185">Reference proteome</keyword>
<organism evidence="2 3">
    <name type="scientific">Caerostris extrusa</name>
    <name type="common">Bark spider</name>
    <name type="synonym">Caerostris bankana</name>
    <dbReference type="NCBI Taxonomy" id="172846"/>
    <lineage>
        <taxon>Eukaryota</taxon>
        <taxon>Metazoa</taxon>
        <taxon>Ecdysozoa</taxon>
        <taxon>Arthropoda</taxon>
        <taxon>Chelicerata</taxon>
        <taxon>Arachnida</taxon>
        <taxon>Araneae</taxon>
        <taxon>Araneomorphae</taxon>
        <taxon>Entelegynae</taxon>
        <taxon>Araneoidea</taxon>
        <taxon>Araneidae</taxon>
        <taxon>Caerostris</taxon>
    </lineage>
</organism>
<proteinExistence type="predicted"/>
<feature type="region of interest" description="Disordered" evidence="1">
    <location>
        <begin position="40"/>
        <end position="61"/>
    </location>
</feature>
<dbReference type="EMBL" id="BPLR01003683">
    <property type="protein sequence ID" value="GIX87508.1"/>
    <property type="molecule type" value="Genomic_DNA"/>
</dbReference>
<reference evidence="2 3" key="1">
    <citation type="submission" date="2021-06" db="EMBL/GenBank/DDBJ databases">
        <title>Caerostris extrusa draft genome.</title>
        <authorList>
            <person name="Kono N."/>
            <person name="Arakawa K."/>
        </authorList>
    </citation>
    <scope>NUCLEOTIDE SEQUENCE [LARGE SCALE GENOMIC DNA]</scope>
</reference>
<gene>
    <name evidence="2" type="ORF">CEXT_357631</name>
</gene>
<evidence type="ECO:0000313" key="3">
    <source>
        <dbReference type="Proteomes" id="UP001054945"/>
    </source>
</evidence>
<dbReference type="Proteomes" id="UP001054945">
    <property type="component" value="Unassembled WGS sequence"/>
</dbReference>
<evidence type="ECO:0000256" key="1">
    <source>
        <dbReference type="SAM" id="MobiDB-lite"/>
    </source>
</evidence>
<evidence type="ECO:0000313" key="2">
    <source>
        <dbReference type="EMBL" id="GIX87508.1"/>
    </source>
</evidence>